<dbReference type="PANTHER" id="PTHR33885:SF3">
    <property type="entry name" value="PHAGE SHOCK PROTEIN C"/>
    <property type="match status" value="1"/>
</dbReference>
<keyword evidence="9" id="KW-1185">Reference proteome</keyword>
<accession>A0AAE4NX02</accession>
<dbReference type="EMBL" id="JAVDZE010000007">
    <property type="protein sequence ID" value="MDV3104764.1"/>
    <property type="molecule type" value="Genomic_DNA"/>
</dbReference>
<evidence type="ECO:0000256" key="1">
    <source>
        <dbReference type="ARBA" id="ARBA00004162"/>
    </source>
</evidence>
<evidence type="ECO:0000259" key="7">
    <source>
        <dbReference type="Pfam" id="PF04024"/>
    </source>
</evidence>
<evidence type="ECO:0000313" key="8">
    <source>
        <dbReference type="EMBL" id="MDV3104764.1"/>
    </source>
</evidence>
<evidence type="ECO:0000256" key="5">
    <source>
        <dbReference type="ARBA" id="ARBA00023136"/>
    </source>
</evidence>
<dbReference type="GO" id="GO:0005886">
    <property type="term" value="C:plasma membrane"/>
    <property type="evidence" value="ECO:0007669"/>
    <property type="project" value="UniProtKB-SubCell"/>
</dbReference>
<dbReference type="Pfam" id="PF04024">
    <property type="entry name" value="PspC"/>
    <property type="match status" value="1"/>
</dbReference>
<keyword evidence="4 6" id="KW-1133">Transmembrane helix</keyword>
<dbReference type="InterPro" id="IPR052027">
    <property type="entry name" value="PspC"/>
</dbReference>
<comment type="caution">
    <text evidence="8">The sequence shown here is derived from an EMBL/GenBank/DDBJ whole genome shotgun (WGS) entry which is preliminary data.</text>
</comment>
<proteinExistence type="predicted"/>
<feature type="transmembrane region" description="Helical" evidence="6">
    <location>
        <begin position="33"/>
        <end position="59"/>
    </location>
</feature>
<dbReference type="Proteomes" id="UP001245683">
    <property type="component" value="Unassembled WGS sequence"/>
</dbReference>
<keyword evidence="2" id="KW-1003">Cell membrane</keyword>
<evidence type="ECO:0000313" key="9">
    <source>
        <dbReference type="Proteomes" id="UP001245683"/>
    </source>
</evidence>
<feature type="transmembrane region" description="Helical" evidence="6">
    <location>
        <begin position="123"/>
        <end position="141"/>
    </location>
</feature>
<evidence type="ECO:0000256" key="6">
    <source>
        <dbReference type="SAM" id="Phobius"/>
    </source>
</evidence>
<dbReference type="AlphaFoldDB" id="A0AAE4NX02"/>
<feature type="transmembrane region" description="Helical" evidence="6">
    <location>
        <begin position="92"/>
        <end position="117"/>
    </location>
</feature>
<dbReference type="RefSeq" id="WP_315343516.1">
    <property type="nucleotide sequence ID" value="NZ_JAVDZE010000007.1"/>
</dbReference>
<reference evidence="8 9" key="1">
    <citation type="submission" date="2023-08" db="EMBL/GenBank/DDBJ databases">
        <title>Draft genome sequence of Thermococcus waiotapuensis WT1T, a thermophilic sulphur-dependent archaeon from order Thermococcales.</title>
        <authorList>
            <person name="Manners S.H."/>
            <person name="Carere C.R."/>
            <person name="Dhami M.K."/>
            <person name="Dobson R.C.J."/>
            <person name="Stott M.B."/>
        </authorList>
    </citation>
    <scope>NUCLEOTIDE SEQUENCE [LARGE SCALE GENOMIC DNA]</scope>
    <source>
        <strain evidence="8 9">WT1</strain>
    </source>
</reference>
<feature type="domain" description="Phage shock protein PspC N-terminal" evidence="7">
    <location>
        <begin position="4"/>
        <end position="62"/>
    </location>
</feature>
<dbReference type="PANTHER" id="PTHR33885">
    <property type="entry name" value="PHAGE SHOCK PROTEIN C"/>
    <property type="match status" value="1"/>
</dbReference>
<dbReference type="InterPro" id="IPR007168">
    <property type="entry name" value="Phageshock_PspC_N"/>
</dbReference>
<keyword evidence="5 6" id="KW-0472">Membrane</keyword>
<comment type="subcellular location">
    <subcellularLocation>
        <location evidence="1">Cell membrane</location>
        <topology evidence="1">Single-pass membrane protein</topology>
    </subcellularLocation>
</comment>
<protein>
    <submittedName>
        <fullName evidence="8">PspC domain-containing protein</fullName>
    </submittedName>
</protein>
<organism evidence="8 9">
    <name type="scientific">Thermococcus waiotapuensis</name>
    <dbReference type="NCBI Taxonomy" id="90909"/>
    <lineage>
        <taxon>Archaea</taxon>
        <taxon>Methanobacteriati</taxon>
        <taxon>Methanobacteriota</taxon>
        <taxon>Thermococci</taxon>
        <taxon>Thermococcales</taxon>
        <taxon>Thermococcaceae</taxon>
        <taxon>Thermococcus</taxon>
    </lineage>
</organism>
<gene>
    <name evidence="8" type="ORF">RBI02_09495</name>
</gene>
<evidence type="ECO:0000256" key="4">
    <source>
        <dbReference type="ARBA" id="ARBA00022989"/>
    </source>
</evidence>
<name>A0AAE4NX02_9EURY</name>
<evidence type="ECO:0000256" key="3">
    <source>
        <dbReference type="ARBA" id="ARBA00022692"/>
    </source>
</evidence>
<evidence type="ECO:0000256" key="2">
    <source>
        <dbReference type="ARBA" id="ARBA00022475"/>
    </source>
</evidence>
<sequence length="144" mass="15971">MESKRLFRSKKNRMFLGVLGGMAEYLDVDPALVRLIFVVLLVFQPVAMALLYFLAALVIPEEGEGEKPVEERLNDVTKEMERVISGGEKNDLIKAVAIILILLGVLYLVAFAIPLFFIFRVPLFSKLAALLLLAIGIILLLRGG</sequence>
<keyword evidence="3 6" id="KW-0812">Transmembrane</keyword>